<dbReference type="AlphaFoldDB" id="A0A4U1CCA3"/>
<name>A0A4U1CCA3_9SPHI</name>
<organism evidence="1 2">
    <name type="scientific">Pedobacter cryotolerans</name>
    <dbReference type="NCBI Taxonomy" id="2571270"/>
    <lineage>
        <taxon>Bacteria</taxon>
        <taxon>Pseudomonadati</taxon>
        <taxon>Bacteroidota</taxon>
        <taxon>Sphingobacteriia</taxon>
        <taxon>Sphingobacteriales</taxon>
        <taxon>Sphingobacteriaceae</taxon>
        <taxon>Pedobacter</taxon>
    </lineage>
</organism>
<dbReference type="RefSeq" id="WP_136874546.1">
    <property type="nucleotide sequence ID" value="NZ_SWBO01000002.1"/>
</dbReference>
<comment type="caution">
    <text evidence="1">The sequence shown here is derived from an EMBL/GenBank/DDBJ whole genome shotgun (WGS) entry which is preliminary data.</text>
</comment>
<reference evidence="1 2" key="1">
    <citation type="submission" date="2019-04" db="EMBL/GenBank/DDBJ databases">
        <title>Pedobacter sp. AR-2-6 sp. nov., isolated from Arctic soil.</title>
        <authorList>
            <person name="Dahal R.H."/>
            <person name="Kim D.-U."/>
        </authorList>
    </citation>
    <scope>NUCLEOTIDE SEQUENCE [LARGE SCALE GENOMIC DNA]</scope>
    <source>
        <strain evidence="1 2">AR-2-6</strain>
    </source>
</reference>
<evidence type="ECO:0000313" key="2">
    <source>
        <dbReference type="Proteomes" id="UP000310477"/>
    </source>
</evidence>
<evidence type="ECO:0000313" key="1">
    <source>
        <dbReference type="EMBL" id="TKC02363.1"/>
    </source>
</evidence>
<sequence length="901" mass="91900">MIKKFTYLKFFVLVSIFVTFFSYVSVAQQINQINYQGVARKADGSPVAEQNVTLRLSIHDGGANSPVVYSETRTILTNKFGLFTALIGSSGASSQTGNFSTIIWATGNKFLQVEIDPTGGNGFLNMGTSQLQSVPYAIYASQAAPAGTASGDLSGSYPNPIVSKIQGAPISATAPQNGQVLRWNGSLWIPDNLPTSVTQQPITISATTPLSVIIGNGNANLSLNRANATTDGFLSQTDWVQFNDKTSKAYVDAAVANASIPDASLTIKGKIQLSGDLSGTADQPVIANGKITNSKIADGAITTTKLIDGVITDAKIANGINAFKVGLGNVNNTGDLDKPISTATQTALNSKSSTADLALKAPIASPTFTGTVSGISKAMVGLGNLDNTGDLDKPISTATQTALNLKSSTADLALKAPIASPTFTGTVSGISKAMVGLGNVDNTADLDKPISTATQTALNLKSSAADLALKAPIASPTFTGTVSGISKAMVGLGNADNTADLDKPISTATQTALDLKSSTADLSLKAPIASPTFTGTVSGISKAMVGLGSVDNTADLDKPISTATQTALNSKGSATDLALKAPIASPTFTGTVSGISKAMVGLGNADNTADLDKPISTATQTALDLKGSTADLALKAPIASPTFTGTVSGISKAMVGLGNVDNTADLDKPISTATQTALDLKGSAADLALKAPIASPTFTGTVSGISKAMVGLGSVDNTADLDKPISTATQTALDLKGSAADLALKAPIASPTFTGTVSGISKAMVGLGNADNTADLDKPISTATQTALDARELISNKSLNIITDASSDIKYPSVKSVKAYVDAAVTAVREVADEFTATASQTSFSLTQTPSSNSKIKMYVNGIRISNTAYTSTTSTLTYVPANNGGYVLISGDRIQFDYFY</sequence>
<dbReference type="EMBL" id="SWBO01000002">
    <property type="protein sequence ID" value="TKC02363.1"/>
    <property type="molecule type" value="Genomic_DNA"/>
</dbReference>
<gene>
    <name evidence="1" type="ORF">FA045_03515</name>
</gene>
<dbReference type="InterPro" id="IPR045571">
    <property type="entry name" value="DUF5907"/>
</dbReference>
<proteinExistence type="predicted"/>
<dbReference type="OrthoDB" id="1233056at2"/>
<accession>A0A4U1CCA3</accession>
<protein>
    <submittedName>
        <fullName evidence="1">Uncharacterized protein</fullName>
    </submittedName>
</protein>
<dbReference type="Pfam" id="PF19264">
    <property type="entry name" value="DUF5907"/>
    <property type="match status" value="1"/>
</dbReference>
<keyword evidence="2" id="KW-1185">Reference proteome</keyword>
<dbReference type="Proteomes" id="UP000310477">
    <property type="component" value="Unassembled WGS sequence"/>
</dbReference>